<comment type="caution">
    <text evidence="2">The sequence shown here is derived from an EMBL/GenBank/DDBJ whole genome shotgun (WGS) entry which is preliminary data.</text>
</comment>
<evidence type="ECO:0000313" key="2">
    <source>
        <dbReference type="EMBL" id="TJY39570.1"/>
    </source>
</evidence>
<keyword evidence="3" id="KW-1185">Reference proteome</keyword>
<dbReference type="SUPFAM" id="SSF52540">
    <property type="entry name" value="P-loop containing nucleoside triphosphate hydrolases"/>
    <property type="match status" value="1"/>
</dbReference>
<protein>
    <recommendedName>
        <fullName evidence="1">KAP NTPase domain-containing protein</fullName>
    </recommendedName>
</protein>
<dbReference type="Proteomes" id="UP000309673">
    <property type="component" value="Unassembled WGS sequence"/>
</dbReference>
<dbReference type="EMBL" id="SUPK01000010">
    <property type="protein sequence ID" value="TJY39570.1"/>
    <property type="molecule type" value="Genomic_DNA"/>
</dbReference>
<evidence type="ECO:0000259" key="1">
    <source>
        <dbReference type="Pfam" id="PF07693"/>
    </source>
</evidence>
<accession>A0A4U0F5A0</accession>
<organism evidence="2 3">
    <name type="scientific">Cohnella pontilimi</name>
    <dbReference type="NCBI Taxonomy" id="2564100"/>
    <lineage>
        <taxon>Bacteria</taxon>
        <taxon>Bacillati</taxon>
        <taxon>Bacillota</taxon>
        <taxon>Bacilli</taxon>
        <taxon>Bacillales</taxon>
        <taxon>Paenibacillaceae</taxon>
        <taxon>Cohnella</taxon>
    </lineage>
</organism>
<feature type="domain" description="KAP NTPase" evidence="1">
    <location>
        <begin position="41"/>
        <end position="306"/>
    </location>
</feature>
<dbReference type="Pfam" id="PF07693">
    <property type="entry name" value="KAP_NTPase"/>
    <property type="match status" value="1"/>
</dbReference>
<dbReference type="AlphaFoldDB" id="A0A4U0F5A0"/>
<dbReference type="InterPro" id="IPR027417">
    <property type="entry name" value="P-loop_NTPase"/>
</dbReference>
<name>A0A4U0F5A0_9BACL</name>
<gene>
    <name evidence="2" type="ORF">E5161_18520</name>
</gene>
<evidence type="ECO:0000313" key="3">
    <source>
        <dbReference type="Proteomes" id="UP000309673"/>
    </source>
</evidence>
<dbReference type="InterPro" id="IPR011646">
    <property type="entry name" value="KAP_P-loop"/>
</dbReference>
<dbReference type="RefSeq" id="WP_136779373.1">
    <property type="nucleotide sequence ID" value="NZ_SUPK01000010.1"/>
</dbReference>
<reference evidence="2 3" key="1">
    <citation type="submission" date="2019-04" db="EMBL/GenBank/DDBJ databases">
        <title>Cohnella sp. nov., isolated from soil.</title>
        <authorList>
            <person name="Kim W."/>
        </authorList>
    </citation>
    <scope>NUCLEOTIDE SEQUENCE [LARGE SCALE GENOMIC DNA]</scope>
    <source>
        <strain evidence="2 3">CAU 1483</strain>
    </source>
</reference>
<dbReference type="OrthoDB" id="2658185at2"/>
<proteinExistence type="predicted"/>
<sequence>MEIQIKHNSISDSPYSGSTEDLFVFDDEELISQFKQEMLNGTPTCFLISGYRGAGKTSFIKRVSQDIKEKRSDGKQIVFINLNLAKYESYSLLLRKIIRQVYHSVTEIQNFKEIREKNAEIITSLELLYERTYREIVYSQNDSQKQESNLSTEVQVDVKKMTIALVLLLLTGLNLRFNIFEWLLDLRKNKYLDTLFFCAPLFWAAFELIKFNVKQTKNKTKYSEISRKTLYDDEIAEFQLNKILVDLNKLRILPVFIVDELDKIDENEKVELLIAELKPLLLSGLASFILVSGQNLYYKFHTAHTHDDALIASIFSKTLHIPLLSTRTFFDIFSNIIFDPANINDTNVIDYVKSKVLNSNRLPRRFLNLIRQDILWRDNLAFIEIPEESKQVYKTDALLLEQVEKIINEDLINTDYSDGIIDFFITQLHLWILKMKLKGSSFFCKEDIYNLVSDYKTSHPSWSFARLNVIVVKLLDDLTTSGLLEKKLERSDDGEDIPYFRWTDRVTIKTETILGVTDEFQSKFLRDFIELEKYIRTIYLEVFHDKNHKSIIQMLRKFVEIELLPRSWIEGNRLNVIIDLRNKIVHGQDVTIEDLDHVQNYSFEINKFKAQFIEHYSFYMTKLHFNGYNLSVTRETQIVPTTNSRFRFDFIASSNLDQYPDALFEVKIINSANISIMKDNIYRTINSFKDYNIHSQKNNYLCFLIHAQGGNGKKTYSSFKSLLDNIVNNEFPSLATYISVYFHPDQGLDTENNLQIYLDGILQKLGIN</sequence>
<dbReference type="Gene3D" id="3.40.50.300">
    <property type="entry name" value="P-loop containing nucleotide triphosphate hydrolases"/>
    <property type="match status" value="1"/>
</dbReference>